<evidence type="ECO:0000313" key="1">
    <source>
        <dbReference type="EMBL" id="CAA9300123.1"/>
    </source>
</evidence>
<name>A0A6J4KA09_9ACTN</name>
<protein>
    <submittedName>
        <fullName evidence="1">Uncharacterized protein</fullName>
    </submittedName>
</protein>
<gene>
    <name evidence="1" type="ORF">AVDCRST_MAG61-879</name>
</gene>
<accession>A0A6J4KA09</accession>
<dbReference type="AlphaFoldDB" id="A0A6J4KA09"/>
<proteinExistence type="predicted"/>
<organism evidence="1">
    <name type="scientific">uncultured Friedmanniella sp</name>
    <dbReference type="NCBI Taxonomy" id="335381"/>
    <lineage>
        <taxon>Bacteria</taxon>
        <taxon>Bacillati</taxon>
        <taxon>Actinomycetota</taxon>
        <taxon>Actinomycetes</taxon>
        <taxon>Propionibacteriales</taxon>
        <taxon>Nocardioidaceae</taxon>
        <taxon>Friedmanniella</taxon>
        <taxon>environmental samples</taxon>
    </lineage>
</organism>
<sequence length="48" mass="5086">MESTGTETAGFCPSAFSLGALGGDPRTIADPFQWNQMGMTRGVPSNHR</sequence>
<reference evidence="1" key="1">
    <citation type="submission" date="2020-02" db="EMBL/GenBank/DDBJ databases">
        <authorList>
            <person name="Meier V. D."/>
        </authorList>
    </citation>
    <scope>NUCLEOTIDE SEQUENCE</scope>
    <source>
        <strain evidence="1">AVDCRST_MAG61</strain>
    </source>
</reference>
<dbReference type="EMBL" id="CADCTT010000136">
    <property type="protein sequence ID" value="CAA9300123.1"/>
    <property type="molecule type" value="Genomic_DNA"/>
</dbReference>